<name>A0A5D6VDC8_9BACT</name>
<evidence type="ECO:0000313" key="2">
    <source>
        <dbReference type="Proteomes" id="UP000322791"/>
    </source>
</evidence>
<gene>
    <name evidence="1" type="ORF">FY528_02360</name>
</gene>
<protein>
    <submittedName>
        <fullName evidence="1">Uncharacterized protein</fullName>
    </submittedName>
</protein>
<dbReference type="RefSeq" id="WP_149069400.1">
    <property type="nucleotide sequence ID" value="NZ_VTHL01000002.1"/>
</dbReference>
<proteinExistence type="predicted"/>
<evidence type="ECO:0000313" key="1">
    <source>
        <dbReference type="EMBL" id="TYZ13277.1"/>
    </source>
</evidence>
<reference evidence="1 2" key="1">
    <citation type="submission" date="2019-08" db="EMBL/GenBank/DDBJ databases">
        <authorList>
            <person name="Seo M.-J."/>
        </authorList>
    </citation>
    <scope>NUCLEOTIDE SEQUENCE [LARGE SCALE GENOMIC DNA]</scope>
    <source>
        <strain evidence="1 2">KIGAM108</strain>
    </source>
</reference>
<organism evidence="1 2">
    <name type="scientific">Hymenobacter lutimineralis</name>
    <dbReference type="NCBI Taxonomy" id="2606448"/>
    <lineage>
        <taxon>Bacteria</taxon>
        <taxon>Pseudomonadati</taxon>
        <taxon>Bacteroidota</taxon>
        <taxon>Cytophagia</taxon>
        <taxon>Cytophagales</taxon>
        <taxon>Hymenobacteraceae</taxon>
        <taxon>Hymenobacter</taxon>
    </lineage>
</organism>
<sequence>MRSWLVLLLLLNYLLMVGAGLVHRPDSLLREQIAHPYHHSAMCQQENYLRLDCFERCNGNQRAWHPRTGQDSPLHLLSLLHGLDTHLLAAVVRPDAPLMAFQQPENLTCWPAAAVPAGVRTVLFAPPRRG</sequence>
<keyword evidence="2" id="KW-1185">Reference proteome</keyword>
<dbReference type="AlphaFoldDB" id="A0A5D6VDC8"/>
<comment type="caution">
    <text evidence="1">The sequence shown here is derived from an EMBL/GenBank/DDBJ whole genome shotgun (WGS) entry which is preliminary data.</text>
</comment>
<dbReference type="EMBL" id="VTHL01000002">
    <property type="protein sequence ID" value="TYZ13277.1"/>
    <property type="molecule type" value="Genomic_DNA"/>
</dbReference>
<accession>A0A5D6VDC8</accession>
<dbReference type="Proteomes" id="UP000322791">
    <property type="component" value="Unassembled WGS sequence"/>
</dbReference>